<proteinExistence type="inferred from homology"/>
<comment type="similarity">
    <text evidence="1">Belongs to the SAPAP family.</text>
</comment>
<dbReference type="PANTHER" id="PTHR12353">
    <property type="entry name" value="DISKS LARGE-ASSOCIATED PROTEIN DAP SAP90/PSD-95-ASSOCIATED PROTEIN"/>
    <property type="match status" value="1"/>
</dbReference>
<dbReference type="AlphaFoldDB" id="A0ABD0N7I0"/>
<name>A0ABD0N7I0_CIRMR</name>
<dbReference type="Proteomes" id="UP001529510">
    <property type="component" value="Unassembled WGS sequence"/>
</dbReference>
<protein>
    <submittedName>
        <fullName evidence="2">Uncharacterized protein</fullName>
    </submittedName>
</protein>
<feature type="non-terminal residue" evidence="2">
    <location>
        <position position="1"/>
    </location>
</feature>
<dbReference type="InterPro" id="IPR005026">
    <property type="entry name" value="SAPAP"/>
</dbReference>
<feature type="non-terminal residue" evidence="2">
    <location>
        <position position="51"/>
    </location>
</feature>
<evidence type="ECO:0000313" key="2">
    <source>
        <dbReference type="EMBL" id="KAL0157167.1"/>
    </source>
</evidence>
<sequence length="51" mass="5966">NPNAHPRPVSQDLAGFWDMLQLSIENISLKFDELHQLKANNWKVLEPPERK</sequence>
<organism evidence="2 3">
    <name type="scientific">Cirrhinus mrigala</name>
    <name type="common">Mrigala</name>
    <dbReference type="NCBI Taxonomy" id="683832"/>
    <lineage>
        <taxon>Eukaryota</taxon>
        <taxon>Metazoa</taxon>
        <taxon>Chordata</taxon>
        <taxon>Craniata</taxon>
        <taxon>Vertebrata</taxon>
        <taxon>Euteleostomi</taxon>
        <taxon>Actinopterygii</taxon>
        <taxon>Neopterygii</taxon>
        <taxon>Teleostei</taxon>
        <taxon>Ostariophysi</taxon>
        <taxon>Cypriniformes</taxon>
        <taxon>Cyprinidae</taxon>
        <taxon>Labeoninae</taxon>
        <taxon>Labeonini</taxon>
        <taxon>Cirrhinus</taxon>
    </lineage>
</organism>
<comment type="caution">
    <text evidence="2">The sequence shown here is derived from an EMBL/GenBank/DDBJ whole genome shotgun (WGS) entry which is preliminary data.</text>
</comment>
<gene>
    <name evidence="2" type="ORF">M9458_048413</name>
</gene>
<dbReference type="EMBL" id="JAMKFB020000024">
    <property type="protein sequence ID" value="KAL0157167.1"/>
    <property type="molecule type" value="Genomic_DNA"/>
</dbReference>
<dbReference type="PANTHER" id="PTHR12353:SF7">
    <property type="entry name" value="DISKS LARGE-ASSOCIATED PROTEIN 1"/>
    <property type="match status" value="1"/>
</dbReference>
<evidence type="ECO:0000256" key="1">
    <source>
        <dbReference type="ARBA" id="ARBA00008839"/>
    </source>
</evidence>
<reference evidence="2 3" key="1">
    <citation type="submission" date="2024-05" db="EMBL/GenBank/DDBJ databases">
        <title>Genome sequencing and assembly of Indian major carp, Cirrhinus mrigala (Hamilton, 1822).</title>
        <authorList>
            <person name="Mohindra V."/>
            <person name="Chowdhury L.M."/>
            <person name="Lal K."/>
            <person name="Jena J.K."/>
        </authorList>
    </citation>
    <scope>NUCLEOTIDE SEQUENCE [LARGE SCALE GENOMIC DNA]</scope>
    <source>
        <strain evidence="2">CM1030</strain>
        <tissue evidence="2">Blood</tissue>
    </source>
</reference>
<accession>A0ABD0N7I0</accession>
<evidence type="ECO:0000313" key="3">
    <source>
        <dbReference type="Proteomes" id="UP001529510"/>
    </source>
</evidence>
<keyword evidence="3" id="KW-1185">Reference proteome</keyword>
<dbReference type="Pfam" id="PF03359">
    <property type="entry name" value="GKAP"/>
    <property type="match status" value="1"/>
</dbReference>